<evidence type="ECO:0000313" key="3">
    <source>
        <dbReference type="EMBL" id="GLS43176.1"/>
    </source>
</evidence>
<evidence type="ECO:0000256" key="1">
    <source>
        <dbReference type="SAM" id="Phobius"/>
    </source>
</evidence>
<dbReference type="RefSeq" id="WP_183503013.1">
    <property type="nucleotide sequence ID" value="NZ_BSPG01000004.1"/>
</dbReference>
<dbReference type="InterPro" id="IPR007621">
    <property type="entry name" value="TPM_dom"/>
</dbReference>
<dbReference type="EMBL" id="BSPG01000004">
    <property type="protein sequence ID" value="GLS43176.1"/>
    <property type="molecule type" value="Genomic_DNA"/>
</dbReference>
<feature type="transmembrane region" description="Helical" evidence="1">
    <location>
        <begin position="42"/>
        <end position="62"/>
    </location>
</feature>
<keyword evidence="1" id="KW-0812">Transmembrane</keyword>
<reference evidence="3" key="4">
    <citation type="submission" date="2023-01" db="EMBL/GenBank/DDBJ databases">
        <title>Draft genome sequence of Methylobacterium brachythecii strain NBRC 107710.</title>
        <authorList>
            <person name="Sun Q."/>
            <person name="Mori K."/>
        </authorList>
    </citation>
    <scope>NUCLEOTIDE SEQUENCE</scope>
    <source>
        <strain evidence="3">NBRC 107710</strain>
    </source>
</reference>
<evidence type="ECO:0000313" key="5">
    <source>
        <dbReference type="Proteomes" id="UP000517759"/>
    </source>
</evidence>
<comment type="caution">
    <text evidence="4">The sequence shown here is derived from an EMBL/GenBank/DDBJ whole genome shotgun (WGS) entry which is preliminary data.</text>
</comment>
<proteinExistence type="predicted"/>
<dbReference type="AlphaFoldDB" id="A0A7W6AFL6"/>
<dbReference type="Proteomes" id="UP000517759">
    <property type="component" value="Unassembled WGS sequence"/>
</dbReference>
<name>A0A7W6AFL6_9HYPH</name>
<dbReference type="Gene3D" id="3.10.310.50">
    <property type="match status" value="1"/>
</dbReference>
<reference evidence="3" key="1">
    <citation type="journal article" date="2014" name="Int. J. Syst. Evol. Microbiol.">
        <title>Complete genome of a new Firmicutes species belonging to the dominant human colonic microbiota ('Ruminococcus bicirculans') reveals two chromosomes and a selective capacity to utilize plant glucans.</title>
        <authorList>
            <consortium name="NISC Comparative Sequencing Program"/>
            <person name="Wegmann U."/>
            <person name="Louis P."/>
            <person name="Goesmann A."/>
            <person name="Henrissat B."/>
            <person name="Duncan S.H."/>
            <person name="Flint H.J."/>
        </authorList>
    </citation>
    <scope>NUCLEOTIDE SEQUENCE</scope>
    <source>
        <strain evidence="3">NBRC 107710</strain>
    </source>
</reference>
<feature type="transmembrane region" description="Helical" evidence="1">
    <location>
        <begin position="68"/>
        <end position="89"/>
    </location>
</feature>
<dbReference type="PANTHER" id="PTHR30373">
    <property type="entry name" value="UPF0603 PROTEIN YGCG"/>
    <property type="match status" value="1"/>
</dbReference>
<dbReference type="Pfam" id="PF04536">
    <property type="entry name" value="TPM_phosphatase"/>
    <property type="match status" value="1"/>
</dbReference>
<evidence type="ECO:0000313" key="4">
    <source>
        <dbReference type="EMBL" id="MBB3901798.1"/>
    </source>
</evidence>
<evidence type="ECO:0000313" key="6">
    <source>
        <dbReference type="Proteomes" id="UP001156881"/>
    </source>
</evidence>
<evidence type="ECO:0000259" key="2">
    <source>
        <dbReference type="Pfam" id="PF04536"/>
    </source>
</evidence>
<reference evidence="6" key="2">
    <citation type="journal article" date="2019" name="Int. J. Syst. Evol. Microbiol.">
        <title>The Global Catalogue of Microorganisms (GCM) 10K type strain sequencing project: providing services to taxonomists for standard genome sequencing and annotation.</title>
        <authorList>
            <consortium name="The Broad Institute Genomics Platform"/>
            <consortium name="The Broad Institute Genome Sequencing Center for Infectious Disease"/>
            <person name="Wu L."/>
            <person name="Ma J."/>
        </authorList>
    </citation>
    <scope>NUCLEOTIDE SEQUENCE [LARGE SCALE GENOMIC DNA]</scope>
    <source>
        <strain evidence="6">NBRC 107710</strain>
    </source>
</reference>
<dbReference type="PANTHER" id="PTHR30373:SF8">
    <property type="entry name" value="BLL7265 PROTEIN"/>
    <property type="match status" value="1"/>
</dbReference>
<sequence>MTGRTRPALSLADRAGIAAEIARAESTTSGEIVVIVAARSGLYRSAAPVLALLCALVAPWPLIAFTALSAASIAAIQAAVALAALSIALNERVRIGLVPSTIRRHRVRDAASREFDARGLAGTQGRTGVLVYMALAERHAEIVADEAVRARIPDEAWGEVLAALTEAAGRGALGPGLLAAVGRVGALLAEALPAGPNRNELPNRVVLLD</sequence>
<keyword evidence="1" id="KW-0472">Membrane</keyword>
<feature type="domain" description="TPM" evidence="2">
    <location>
        <begin position="68"/>
        <end position="186"/>
    </location>
</feature>
<gene>
    <name evidence="3" type="ORF">GCM10007884_11610</name>
    <name evidence="4" type="ORF">GGR33_001284</name>
</gene>
<keyword evidence="6" id="KW-1185">Reference proteome</keyword>
<dbReference type="EMBL" id="JACIDN010000002">
    <property type="protein sequence ID" value="MBB3901798.1"/>
    <property type="molecule type" value="Genomic_DNA"/>
</dbReference>
<accession>A0A7W6AFL6</accession>
<organism evidence="4 5">
    <name type="scientific">Methylobacterium brachythecii</name>
    <dbReference type="NCBI Taxonomy" id="1176177"/>
    <lineage>
        <taxon>Bacteria</taxon>
        <taxon>Pseudomonadati</taxon>
        <taxon>Pseudomonadota</taxon>
        <taxon>Alphaproteobacteria</taxon>
        <taxon>Hyphomicrobiales</taxon>
        <taxon>Methylobacteriaceae</taxon>
        <taxon>Methylobacterium</taxon>
    </lineage>
</organism>
<dbReference type="Proteomes" id="UP001156881">
    <property type="component" value="Unassembled WGS sequence"/>
</dbReference>
<protein>
    <submittedName>
        <fullName evidence="3 4">Membrane protein</fullName>
    </submittedName>
</protein>
<keyword evidence="1" id="KW-1133">Transmembrane helix</keyword>
<reference evidence="4 5" key="3">
    <citation type="submission" date="2020-08" db="EMBL/GenBank/DDBJ databases">
        <title>Genomic Encyclopedia of Type Strains, Phase IV (KMG-IV): sequencing the most valuable type-strain genomes for metagenomic binning, comparative biology and taxonomic classification.</title>
        <authorList>
            <person name="Goeker M."/>
        </authorList>
    </citation>
    <scope>NUCLEOTIDE SEQUENCE [LARGE SCALE GENOMIC DNA]</scope>
    <source>
        <strain evidence="4 5">DSM 24105</strain>
    </source>
</reference>